<dbReference type="PANTHER" id="PTHR45646:SF11">
    <property type="entry name" value="SERINE_THREONINE-PROTEIN KINASE DOA"/>
    <property type="match status" value="1"/>
</dbReference>
<keyword evidence="1" id="KW-0723">Serine/threonine-protein kinase</keyword>
<reference evidence="7 8" key="1">
    <citation type="journal article" date="2018" name="IMA Fungus">
        <title>IMA Genome-F 9: Draft genome sequence of Annulohypoxylon stygium, Aspergillus mulundensis, Berkeleyomyces basicola (syn. Thielaviopsis basicola), Ceratocystis smalleyi, two Cercospora beticola strains, Coleophoma cylindrospora, Fusarium fracticaudum, Phialophora cf. hyalina, and Morchella septimelata.</title>
        <authorList>
            <person name="Wingfield B.D."/>
            <person name="Bills G.F."/>
            <person name="Dong Y."/>
            <person name="Huang W."/>
            <person name="Nel W.J."/>
            <person name="Swalarsk-Parry B.S."/>
            <person name="Vaghefi N."/>
            <person name="Wilken P.M."/>
            <person name="An Z."/>
            <person name="de Beer Z.W."/>
            <person name="De Vos L."/>
            <person name="Chen L."/>
            <person name="Duong T.A."/>
            <person name="Gao Y."/>
            <person name="Hammerbacher A."/>
            <person name="Kikkert J.R."/>
            <person name="Li Y."/>
            <person name="Li H."/>
            <person name="Li K."/>
            <person name="Li Q."/>
            <person name="Liu X."/>
            <person name="Ma X."/>
            <person name="Naidoo K."/>
            <person name="Pethybridge S.J."/>
            <person name="Sun J."/>
            <person name="Steenkamp E.T."/>
            <person name="van der Nest M.A."/>
            <person name="van Wyk S."/>
            <person name="Wingfield M.J."/>
            <person name="Xiong C."/>
            <person name="Yue Q."/>
            <person name="Zhang X."/>
        </authorList>
    </citation>
    <scope>NUCLEOTIDE SEQUENCE [LARGE SCALE GENOMIC DNA]</scope>
    <source>
        <strain evidence="7 8">BP 5553</strain>
    </source>
</reference>
<gene>
    <name evidence="7" type="ORF">BP5553_07387</name>
</gene>
<dbReference type="SUPFAM" id="SSF56112">
    <property type="entry name" value="Protein kinase-like (PK-like)"/>
    <property type="match status" value="1"/>
</dbReference>
<evidence type="ECO:0000256" key="4">
    <source>
        <dbReference type="ARBA" id="ARBA00022777"/>
    </source>
</evidence>
<dbReference type="RefSeq" id="XP_031868279.1">
    <property type="nucleotide sequence ID" value="XM_032016010.1"/>
</dbReference>
<dbReference type="STRING" id="2656787.A0A370TJD0"/>
<organism evidence="7 8">
    <name type="scientific">Venustampulla echinocandica</name>
    <dbReference type="NCBI Taxonomy" id="2656787"/>
    <lineage>
        <taxon>Eukaryota</taxon>
        <taxon>Fungi</taxon>
        <taxon>Dikarya</taxon>
        <taxon>Ascomycota</taxon>
        <taxon>Pezizomycotina</taxon>
        <taxon>Leotiomycetes</taxon>
        <taxon>Helotiales</taxon>
        <taxon>Pleuroascaceae</taxon>
        <taxon>Venustampulla</taxon>
    </lineage>
</organism>
<sequence length="196" mass="22711">MLPKLSDFGLAQRPDGPELLRYPIQPPLFQAPEVILGIGWSYSADIWNLGVLAWNLLEDRELFRDIRSEGAYDSRKHLAEMIALLGPPPKEVFEREQRWSMVPWRCSFQTAEGKHCWPLASSTEGHSSTQMNLYTGEFLYKDLIPYEFNLSDSVHSLNDNDKHLFLDFVGQMLQWLPENRKTAKELLKHPWLGLNL</sequence>
<dbReference type="Pfam" id="PF00069">
    <property type="entry name" value="Pkinase"/>
    <property type="match status" value="1"/>
</dbReference>
<keyword evidence="8" id="KW-1185">Reference proteome</keyword>
<keyword evidence="5" id="KW-0067">ATP-binding</keyword>
<evidence type="ECO:0000256" key="5">
    <source>
        <dbReference type="ARBA" id="ARBA00022840"/>
    </source>
</evidence>
<protein>
    <recommendedName>
        <fullName evidence="6">Protein kinase domain-containing protein</fullName>
    </recommendedName>
</protein>
<dbReference type="InterPro" id="IPR000719">
    <property type="entry name" value="Prot_kinase_dom"/>
</dbReference>
<keyword evidence="3" id="KW-0547">Nucleotide-binding</keyword>
<proteinExistence type="predicted"/>
<dbReference type="EMBL" id="NPIC01000006">
    <property type="protein sequence ID" value="RDL35456.1"/>
    <property type="molecule type" value="Genomic_DNA"/>
</dbReference>
<dbReference type="InterPro" id="IPR051175">
    <property type="entry name" value="CLK_kinases"/>
</dbReference>
<dbReference type="GO" id="GO:0005634">
    <property type="term" value="C:nucleus"/>
    <property type="evidence" value="ECO:0007669"/>
    <property type="project" value="TreeGrafter"/>
</dbReference>
<keyword evidence="2" id="KW-0808">Transferase</keyword>
<dbReference type="GO" id="GO:0043484">
    <property type="term" value="P:regulation of RNA splicing"/>
    <property type="evidence" value="ECO:0007669"/>
    <property type="project" value="TreeGrafter"/>
</dbReference>
<dbReference type="OrthoDB" id="5979581at2759"/>
<dbReference type="Gene3D" id="1.10.510.10">
    <property type="entry name" value="Transferase(Phosphotransferase) domain 1"/>
    <property type="match status" value="1"/>
</dbReference>
<evidence type="ECO:0000256" key="3">
    <source>
        <dbReference type="ARBA" id="ARBA00022741"/>
    </source>
</evidence>
<evidence type="ECO:0000259" key="6">
    <source>
        <dbReference type="PROSITE" id="PS50011"/>
    </source>
</evidence>
<dbReference type="AlphaFoldDB" id="A0A370TJD0"/>
<evidence type="ECO:0000313" key="7">
    <source>
        <dbReference type="EMBL" id="RDL35456.1"/>
    </source>
</evidence>
<name>A0A370TJD0_9HELO</name>
<accession>A0A370TJD0</accession>
<evidence type="ECO:0000256" key="1">
    <source>
        <dbReference type="ARBA" id="ARBA00022527"/>
    </source>
</evidence>
<dbReference type="InterPro" id="IPR011009">
    <property type="entry name" value="Kinase-like_dom_sf"/>
</dbReference>
<dbReference type="GO" id="GO:0005524">
    <property type="term" value="F:ATP binding"/>
    <property type="evidence" value="ECO:0007669"/>
    <property type="project" value="UniProtKB-KW"/>
</dbReference>
<evidence type="ECO:0000256" key="2">
    <source>
        <dbReference type="ARBA" id="ARBA00022679"/>
    </source>
</evidence>
<dbReference type="GeneID" id="43600236"/>
<dbReference type="PROSITE" id="PS50011">
    <property type="entry name" value="PROTEIN_KINASE_DOM"/>
    <property type="match status" value="1"/>
</dbReference>
<dbReference type="PANTHER" id="PTHR45646">
    <property type="entry name" value="SERINE/THREONINE-PROTEIN KINASE DOA-RELATED"/>
    <property type="match status" value="1"/>
</dbReference>
<evidence type="ECO:0000313" key="8">
    <source>
        <dbReference type="Proteomes" id="UP000254866"/>
    </source>
</evidence>
<feature type="domain" description="Protein kinase" evidence="6">
    <location>
        <begin position="1"/>
        <end position="192"/>
    </location>
</feature>
<dbReference type="Proteomes" id="UP000254866">
    <property type="component" value="Unassembled WGS sequence"/>
</dbReference>
<comment type="caution">
    <text evidence="7">The sequence shown here is derived from an EMBL/GenBank/DDBJ whole genome shotgun (WGS) entry which is preliminary data.</text>
</comment>
<dbReference type="GO" id="GO:0004674">
    <property type="term" value="F:protein serine/threonine kinase activity"/>
    <property type="evidence" value="ECO:0007669"/>
    <property type="project" value="UniProtKB-KW"/>
</dbReference>
<keyword evidence="4" id="KW-0418">Kinase</keyword>